<evidence type="ECO:0000259" key="2">
    <source>
        <dbReference type="PROSITE" id="PS51820"/>
    </source>
</evidence>
<proteinExistence type="predicted"/>
<sequence>MPPTVDGPETEIDSVSVSEVGRESIGPSYRRRSSTIASTQSLHRPSVVSNLSHAPDLYQNGVIWEYYKGEFDLLPDFNSLAPYSCGVAKNLRVDSITEAGIFDPRLGKGDGDLGGFVVNDLVGGNFALRFTGKLRIPHAGNWAFYISSNDGSALYVGGKKIISNDGLHYEQEKEGRIKIPNPGLYPFTITFFHKNGKALEGLRTSVALSVKYYNAGSNWILAGADYVGKQEIPDSELFFSSVDHKAAMALVVDDLVTAETMDSDDELFDEDGRELRDATEHVIHLQRALEDERSHVRGLLMNLATTVPMNNSLIPAAAESADGYLRAGSPGEEEDAEEVLRRLGSVRESEAKLMSCCVASVEKLQINYFFTLGTTLKMEFGKSGFPVQVRNVNSLGFALLGNLILAAEMQDAYERCKADRIPIEEWPHFLRTEIRGSDDVLLADIRSDKLPHDLPVD</sequence>
<dbReference type="Gene3D" id="3.90.182.10">
    <property type="entry name" value="Toxin - Anthrax Protective Antigen,domain 1"/>
    <property type="match status" value="1"/>
</dbReference>
<organism evidence="3 4">
    <name type="scientific">Rhizophlyctis rosea</name>
    <dbReference type="NCBI Taxonomy" id="64517"/>
    <lineage>
        <taxon>Eukaryota</taxon>
        <taxon>Fungi</taxon>
        <taxon>Fungi incertae sedis</taxon>
        <taxon>Chytridiomycota</taxon>
        <taxon>Chytridiomycota incertae sedis</taxon>
        <taxon>Chytridiomycetes</taxon>
        <taxon>Rhizophlyctidales</taxon>
        <taxon>Rhizophlyctidaceae</taxon>
        <taxon>Rhizophlyctis</taxon>
    </lineage>
</organism>
<evidence type="ECO:0000313" key="4">
    <source>
        <dbReference type="Proteomes" id="UP001212841"/>
    </source>
</evidence>
<evidence type="ECO:0000313" key="3">
    <source>
        <dbReference type="EMBL" id="KAJ3054020.1"/>
    </source>
</evidence>
<reference evidence="3" key="1">
    <citation type="submission" date="2020-05" db="EMBL/GenBank/DDBJ databases">
        <title>Phylogenomic resolution of chytrid fungi.</title>
        <authorList>
            <person name="Stajich J.E."/>
            <person name="Amses K."/>
            <person name="Simmons R."/>
            <person name="Seto K."/>
            <person name="Myers J."/>
            <person name="Bonds A."/>
            <person name="Quandt C.A."/>
            <person name="Barry K."/>
            <person name="Liu P."/>
            <person name="Grigoriev I."/>
            <person name="Longcore J.E."/>
            <person name="James T.Y."/>
        </authorList>
    </citation>
    <scope>NUCLEOTIDE SEQUENCE</scope>
    <source>
        <strain evidence="3">JEL0318</strain>
    </source>
</reference>
<dbReference type="AlphaFoldDB" id="A0AAD5SFA1"/>
<dbReference type="SMART" id="SM00758">
    <property type="entry name" value="PA14"/>
    <property type="match status" value="1"/>
</dbReference>
<dbReference type="Pfam" id="PF07691">
    <property type="entry name" value="PA14"/>
    <property type="match status" value="1"/>
</dbReference>
<dbReference type="InterPro" id="IPR011658">
    <property type="entry name" value="PA14_dom"/>
</dbReference>
<dbReference type="PROSITE" id="PS51820">
    <property type="entry name" value="PA14"/>
    <property type="match status" value="1"/>
</dbReference>
<feature type="region of interest" description="Disordered" evidence="1">
    <location>
        <begin position="1"/>
        <end position="37"/>
    </location>
</feature>
<accession>A0AAD5SFA1</accession>
<dbReference type="SUPFAM" id="SSF56988">
    <property type="entry name" value="Anthrax protective antigen"/>
    <property type="match status" value="1"/>
</dbReference>
<gene>
    <name evidence="3" type="ORF">HK097_002849</name>
</gene>
<keyword evidence="4" id="KW-1185">Reference proteome</keyword>
<dbReference type="InterPro" id="IPR037524">
    <property type="entry name" value="PA14/GLEYA"/>
</dbReference>
<dbReference type="Proteomes" id="UP001212841">
    <property type="component" value="Unassembled WGS sequence"/>
</dbReference>
<protein>
    <recommendedName>
        <fullName evidence="2">PA14 domain-containing protein</fullName>
    </recommendedName>
</protein>
<name>A0AAD5SFA1_9FUNG</name>
<dbReference type="EMBL" id="JADGJD010000164">
    <property type="protein sequence ID" value="KAJ3054020.1"/>
    <property type="molecule type" value="Genomic_DNA"/>
</dbReference>
<comment type="caution">
    <text evidence="3">The sequence shown here is derived from an EMBL/GenBank/DDBJ whole genome shotgun (WGS) entry which is preliminary data.</text>
</comment>
<evidence type="ECO:0000256" key="1">
    <source>
        <dbReference type="SAM" id="MobiDB-lite"/>
    </source>
</evidence>
<feature type="domain" description="PA14" evidence="2">
    <location>
        <begin position="57"/>
        <end position="242"/>
    </location>
</feature>